<evidence type="ECO:0000256" key="5">
    <source>
        <dbReference type="ARBA" id="ARBA00022827"/>
    </source>
</evidence>
<reference evidence="15 16" key="1">
    <citation type="submission" date="2020-04" db="EMBL/GenBank/DDBJ databases">
        <title>MicrobeNet Type strains.</title>
        <authorList>
            <person name="Nicholson A.C."/>
        </authorList>
    </citation>
    <scope>NUCLEOTIDE SEQUENCE [LARGE SCALE GENOMIC DNA]</scope>
    <source>
        <strain evidence="15 16">DSM 45078</strain>
    </source>
</reference>
<dbReference type="SUPFAM" id="SSF56645">
    <property type="entry name" value="Acyl-CoA dehydrogenase NM domain-like"/>
    <property type="match status" value="1"/>
</dbReference>
<evidence type="ECO:0000313" key="16">
    <source>
        <dbReference type="Proteomes" id="UP000565715"/>
    </source>
</evidence>
<dbReference type="Gene3D" id="1.20.140.10">
    <property type="entry name" value="Butyryl-CoA Dehydrogenase, subunit A, domain 3"/>
    <property type="match status" value="1"/>
</dbReference>
<comment type="pathway">
    <text evidence="2">Siderophore biosynthesis; mycobactin biosynthesis.</text>
</comment>
<gene>
    <name evidence="15" type="ORF">HGA13_06865</name>
</gene>
<dbReference type="InterPro" id="IPR036250">
    <property type="entry name" value="AcylCo_DH-like_C"/>
</dbReference>
<dbReference type="GO" id="GO:0050660">
    <property type="term" value="F:flavin adenine dinucleotide binding"/>
    <property type="evidence" value="ECO:0007669"/>
    <property type="project" value="InterPro"/>
</dbReference>
<dbReference type="InterPro" id="IPR050741">
    <property type="entry name" value="Acyl-CoA_dehydrogenase"/>
</dbReference>
<keyword evidence="16" id="KW-1185">Reference proteome</keyword>
<dbReference type="GO" id="GO:0005737">
    <property type="term" value="C:cytoplasm"/>
    <property type="evidence" value="ECO:0007669"/>
    <property type="project" value="TreeGrafter"/>
</dbReference>
<dbReference type="PANTHER" id="PTHR48083:SF20">
    <property type="entry name" value="LONG-CHAIN SPECIFIC ACYL-COA DEHYDROGENASE, MITOCHONDRIAL"/>
    <property type="match status" value="1"/>
</dbReference>
<dbReference type="InterPro" id="IPR046373">
    <property type="entry name" value="Acyl-CoA_Oxase/DH_mid-dom_sf"/>
</dbReference>
<dbReference type="Gene3D" id="1.10.540.10">
    <property type="entry name" value="Acyl-CoA dehydrogenase/oxidase, N-terminal domain"/>
    <property type="match status" value="1"/>
</dbReference>
<comment type="caution">
    <text evidence="15">The sequence shown here is derived from an EMBL/GenBank/DDBJ whole genome shotgun (WGS) entry which is preliminary data.</text>
</comment>
<dbReference type="FunFam" id="1.20.140.10:FF:000001">
    <property type="entry name" value="Acyl-CoA dehydrogenase"/>
    <property type="match status" value="1"/>
</dbReference>
<evidence type="ECO:0000256" key="8">
    <source>
        <dbReference type="ARBA" id="ARBA00040394"/>
    </source>
</evidence>
<dbReference type="Pfam" id="PF00441">
    <property type="entry name" value="Acyl-CoA_dh_1"/>
    <property type="match status" value="1"/>
</dbReference>
<evidence type="ECO:0000256" key="1">
    <source>
        <dbReference type="ARBA" id="ARBA00001974"/>
    </source>
</evidence>
<organism evidence="15 16">
    <name type="scientific">Nocardia speluncae</name>
    <dbReference type="NCBI Taxonomy" id="419477"/>
    <lineage>
        <taxon>Bacteria</taxon>
        <taxon>Bacillati</taxon>
        <taxon>Actinomycetota</taxon>
        <taxon>Actinomycetes</taxon>
        <taxon>Mycobacteriales</taxon>
        <taxon>Nocardiaceae</taxon>
        <taxon>Nocardia</taxon>
    </lineage>
</organism>
<evidence type="ECO:0000313" key="15">
    <source>
        <dbReference type="EMBL" id="NKY32799.1"/>
    </source>
</evidence>
<evidence type="ECO:0000259" key="13">
    <source>
        <dbReference type="Pfam" id="PF02770"/>
    </source>
</evidence>
<comment type="catalytic activity">
    <reaction evidence="10">
        <text>a 2,3-saturated acyl-CoA + A = a 2,3-dehydroacyl-CoA + AH2</text>
        <dbReference type="Rhea" id="RHEA:48608"/>
        <dbReference type="ChEBI" id="CHEBI:13193"/>
        <dbReference type="ChEBI" id="CHEBI:17499"/>
        <dbReference type="ChEBI" id="CHEBI:60015"/>
        <dbReference type="ChEBI" id="CHEBI:65111"/>
    </reaction>
</comment>
<evidence type="ECO:0000256" key="4">
    <source>
        <dbReference type="ARBA" id="ARBA00022630"/>
    </source>
</evidence>
<evidence type="ECO:0000259" key="12">
    <source>
        <dbReference type="Pfam" id="PF00441"/>
    </source>
</evidence>
<comment type="function">
    <text evidence="7">Catalyzes the dehydrogenation at the alpha-beta position of ACP-bound acyl chains. This results in the introduction of a double bond in the lipidic chain, which is further transferred to the epsilon-amino group of lysine residue in the mycobactin core by MbtK.</text>
</comment>
<dbReference type="InterPro" id="IPR037069">
    <property type="entry name" value="AcylCoA_DH/ox_N_sf"/>
</dbReference>
<evidence type="ECO:0000256" key="7">
    <source>
        <dbReference type="ARBA" id="ARBA00037085"/>
    </source>
</evidence>
<dbReference type="EMBL" id="JAAXOO010000001">
    <property type="protein sequence ID" value="NKY32799.1"/>
    <property type="molecule type" value="Genomic_DNA"/>
</dbReference>
<feature type="domain" description="Acyl-CoA dehydrogenase/oxidase C-terminal" evidence="12">
    <location>
        <begin position="234"/>
        <end position="382"/>
    </location>
</feature>
<keyword evidence="5 11" id="KW-0274">FAD</keyword>
<dbReference type="AlphaFoldDB" id="A0A846XCC8"/>
<dbReference type="Pfam" id="PF02770">
    <property type="entry name" value="Acyl-CoA_dh_M"/>
    <property type="match status" value="1"/>
</dbReference>
<dbReference type="FunFam" id="2.40.110.10:FF:000002">
    <property type="entry name" value="Acyl-CoA dehydrogenase fadE12"/>
    <property type="match status" value="1"/>
</dbReference>
<comment type="cofactor">
    <cofactor evidence="1 11">
        <name>FAD</name>
        <dbReference type="ChEBI" id="CHEBI:57692"/>
    </cofactor>
</comment>
<evidence type="ECO:0000259" key="14">
    <source>
        <dbReference type="Pfam" id="PF02771"/>
    </source>
</evidence>
<comment type="similarity">
    <text evidence="3 11">Belongs to the acyl-CoA dehydrogenase family.</text>
</comment>
<evidence type="ECO:0000256" key="6">
    <source>
        <dbReference type="ARBA" id="ARBA00023002"/>
    </source>
</evidence>
<dbReference type="PROSITE" id="PS00072">
    <property type="entry name" value="ACYL_COA_DH_1"/>
    <property type="match status" value="1"/>
</dbReference>
<dbReference type="GO" id="GO:0003995">
    <property type="term" value="F:acyl-CoA dehydrogenase activity"/>
    <property type="evidence" value="ECO:0007669"/>
    <property type="project" value="InterPro"/>
</dbReference>
<dbReference type="Proteomes" id="UP000565715">
    <property type="component" value="Unassembled WGS sequence"/>
</dbReference>
<evidence type="ECO:0000256" key="10">
    <source>
        <dbReference type="ARBA" id="ARBA00052546"/>
    </source>
</evidence>
<evidence type="ECO:0000256" key="2">
    <source>
        <dbReference type="ARBA" id="ARBA00005102"/>
    </source>
</evidence>
<dbReference type="RefSeq" id="WP_068037538.1">
    <property type="nucleotide sequence ID" value="NZ_JAAXOO010000001.1"/>
</dbReference>
<dbReference type="Gene3D" id="2.40.110.10">
    <property type="entry name" value="Butyryl-CoA Dehydrogenase, subunit A, domain 2"/>
    <property type="match status" value="1"/>
</dbReference>
<dbReference type="InterPro" id="IPR009075">
    <property type="entry name" value="AcylCo_DH/oxidase_C"/>
</dbReference>
<proteinExistence type="inferred from homology"/>
<dbReference type="PROSITE" id="PS00073">
    <property type="entry name" value="ACYL_COA_DH_2"/>
    <property type="match status" value="1"/>
</dbReference>
<evidence type="ECO:0000256" key="11">
    <source>
        <dbReference type="RuleBase" id="RU362125"/>
    </source>
</evidence>
<accession>A0A846XCC8</accession>
<evidence type="ECO:0000256" key="9">
    <source>
        <dbReference type="ARBA" id="ARBA00042660"/>
    </source>
</evidence>
<dbReference type="InterPro" id="IPR009100">
    <property type="entry name" value="AcylCoA_DH/oxidase_NM_dom_sf"/>
</dbReference>
<keyword evidence="4 11" id="KW-0285">Flavoprotein</keyword>
<dbReference type="Pfam" id="PF02771">
    <property type="entry name" value="Acyl-CoA_dh_N"/>
    <property type="match status" value="1"/>
</dbReference>
<keyword evidence="6 11" id="KW-0560">Oxidoreductase</keyword>
<evidence type="ECO:0000256" key="3">
    <source>
        <dbReference type="ARBA" id="ARBA00009347"/>
    </source>
</evidence>
<dbReference type="GO" id="GO:0033539">
    <property type="term" value="P:fatty acid beta-oxidation using acyl-CoA dehydrogenase"/>
    <property type="evidence" value="ECO:0007669"/>
    <property type="project" value="TreeGrafter"/>
</dbReference>
<dbReference type="SUPFAM" id="SSF47203">
    <property type="entry name" value="Acyl-CoA dehydrogenase C-terminal domain-like"/>
    <property type="match status" value="1"/>
</dbReference>
<feature type="domain" description="Acyl-CoA dehydrogenase/oxidase N-terminal" evidence="14">
    <location>
        <begin position="13"/>
        <end position="122"/>
    </location>
</feature>
<sequence>MTDISAQPWMTGEAADLFAMATEFFGREVPAGREKWEAQQHVDRSFWRKCGELGLLCVNAPVEYGGGGGSFLHQATIQEAYARLGDRSWGNTIHSGVVADYISDYGTGEQCRRWLPKMATGEMLGALAMTEPSGGSDLKALRTRAVRTDEGWRISGSKTFITNGGSADLVLVACSTDPSKGSRGISLVVVEAKDAAGFTRGRPLSKLGQHGADTTELHFDDVLVPASNLLGQEGQGFAIMMGKLPQERLMIGITAVNAIELAVAVTTDYVAERNAFGGPLLDKQHVRFELAECATLAKVARVFLNECIRVHLSAGLDLATSSMCKWWLTDIQCQVVDRCLQLHGGYGYMTEYTIARLYADARAQRIYGGTNEIQKELIARSLKATGRY</sequence>
<feature type="domain" description="Acyl-CoA oxidase/dehydrogenase middle" evidence="13">
    <location>
        <begin position="126"/>
        <end position="222"/>
    </location>
</feature>
<name>A0A846XCC8_9NOCA</name>
<dbReference type="InterPro" id="IPR013786">
    <property type="entry name" value="AcylCoA_DH/ox_N"/>
</dbReference>
<protein>
    <recommendedName>
        <fullName evidence="8">Acyl-[acyl-carrier-protein] dehydrogenase MbtN</fullName>
    </recommendedName>
    <alternativeName>
        <fullName evidence="9">Mycobactin synthase protein N</fullName>
    </alternativeName>
</protein>
<dbReference type="PANTHER" id="PTHR48083">
    <property type="entry name" value="MEDIUM-CHAIN SPECIFIC ACYL-COA DEHYDROGENASE, MITOCHONDRIAL-RELATED"/>
    <property type="match status" value="1"/>
</dbReference>
<dbReference type="InterPro" id="IPR006089">
    <property type="entry name" value="Acyl-CoA_DH_CS"/>
</dbReference>
<dbReference type="InterPro" id="IPR006091">
    <property type="entry name" value="Acyl-CoA_Oxase/DH_mid-dom"/>
</dbReference>